<evidence type="ECO:0000256" key="4">
    <source>
        <dbReference type="ARBA" id="ARBA00023219"/>
    </source>
</evidence>
<proteinExistence type="inferred from homology"/>
<keyword evidence="4" id="KW-0231">Viral genome packaging</keyword>
<dbReference type="GO" id="GO:0044423">
    <property type="term" value="C:virion component"/>
    <property type="evidence" value="ECO:0007669"/>
    <property type="project" value="UniProtKB-KW"/>
</dbReference>
<sequence>MLDVFPAPAVPVIRRTLKGKKGNREIVSKTLSGSLSHSGETAMWRNQSFSNHASENRSPASALTLSTIRSILAADDILRTKLSSYLDPRTSDIVDAVFPTETTLSFFKMLHGYLGSCRGQTIHQVMRDPSVIRKQLLYGFSKTLFDNVTVRRVADEWRTHSALFPYRQYDDRDMEEYLEIWSLSVKQSVLAVVTKTAQDILYKYASDETYCLYVDWLTTIGMVPIRDLRDNPSKQRDRANFINSTVLSNSGSSPLATQMLRESVVLLDRIIAALTLHQIPNSSEVRIDRSRGTGRLRAYMKESHDMRLHIYAEPLAYEDGNLLFVTPIAHLYSEILKHDSLCRHEKLCQLLNTYPVKAITTSRHEMNSKRIVEMMEKHDKTSDAKKSLIKFLLNISDSKSKIGIEDSVESFIQDITPSMVDQSRLLSTRAQQVRPGGQNVYQDQSATDRDLRDLFKKQIIKCLEEQIQSQMDEIEQLKLLNQAWERKAEEFKSMLSRYGHGTTQSSRGYVDNLNRLPVSEAIRQAQSIPFESLSVDDNRIVANSFFSQFVPSTDKSEQKLGNFWESEYMRTFRLRRNVTNQGTEDSITYSNYTVDRVLLPFVYGVLDLPHFEPIPEEYLFLSPNELVEAAYETSRLRQYVRFICNREAAKSRAFFLPTERPHPRDTVQEPHNHQLDHIAPQNTLDKIHRLRFRRNVQRDDDQRSHRVTQ</sequence>
<evidence type="ECO:0000256" key="1">
    <source>
        <dbReference type="ARBA" id="ARBA00022562"/>
    </source>
</evidence>
<dbReference type="HAMAP" id="MF_04012">
    <property type="entry name" value="HSV_PORTL"/>
    <property type="match status" value="1"/>
</dbReference>
<evidence type="ECO:0000256" key="2">
    <source>
        <dbReference type="ARBA" id="ARBA00022612"/>
    </source>
</evidence>
<evidence type="ECO:0000256" key="3">
    <source>
        <dbReference type="ARBA" id="ARBA00022844"/>
    </source>
</evidence>
<dbReference type="EMBL" id="JQ805139">
    <property type="protein sequence ID" value="AFK83942.1"/>
    <property type="molecule type" value="Genomic_DNA"/>
</dbReference>
<dbReference type="KEGG" id="vg:80534833"/>
<evidence type="ECO:0000313" key="7">
    <source>
        <dbReference type="EMBL" id="AFK83942.1"/>
    </source>
</evidence>
<organism evidence="7 8">
    <name type="scientific">miniopterid betaherpesvirus 1</name>
    <dbReference type="NCBI Taxonomy" id="3070189"/>
    <lineage>
        <taxon>Viruses</taxon>
        <taxon>Duplodnaviria</taxon>
        <taxon>Heunggongvirae</taxon>
        <taxon>Peploviricota</taxon>
        <taxon>Herviviricetes</taxon>
        <taxon>Herpesvirales</taxon>
        <taxon>Orthoherpesviridae</taxon>
        <taxon>Betaherpesvirinae</taxon>
        <taxon>Quwivirus</taxon>
        <taxon>Quwivirus miniopteridbeta1</taxon>
    </lineage>
</organism>
<accession>I3VQ98</accession>
<keyword evidence="2" id="KW-1188">Viral release from host cell</keyword>
<dbReference type="Proteomes" id="UP000103899">
    <property type="component" value="Segment"/>
</dbReference>
<dbReference type="InterPro" id="IPR002660">
    <property type="entry name" value="Herpes_Portal"/>
</dbReference>
<feature type="region of interest" description="Disordered" evidence="6">
    <location>
        <begin position="659"/>
        <end position="680"/>
    </location>
</feature>
<keyword evidence="5" id="KW-0175">Coiled coil</keyword>
<dbReference type="GO" id="GO:0051276">
    <property type="term" value="P:chromosome organization"/>
    <property type="evidence" value="ECO:0007669"/>
    <property type="project" value="InterPro"/>
</dbReference>
<feature type="compositionally biased region" description="Basic and acidic residues" evidence="6">
    <location>
        <begin position="659"/>
        <end position="676"/>
    </location>
</feature>
<reference evidence="7 8" key="1">
    <citation type="journal article" date="2012" name="J. Virol.">
        <title>A Novel Bat Herpesvirus Encodes Homologues of Major Histocompatibility Complex Classes I and II, C-Type Lectin, and a Unique Family of Immune-Related Genes.</title>
        <authorList>
            <person name="Zhang H."/>
            <person name="Todd S."/>
            <person name="Tachedjian M."/>
            <person name="Barr J.A."/>
            <person name="Luo M."/>
            <person name="Yu M."/>
            <person name="Marsh G.A."/>
            <person name="Crameri G."/>
            <person name="Wang L.F."/>
        </authorList>
    </citation>
    <scope>NUCLEOTIDE SEQUENCE [LARGE SCALE GENOMIC DNA]</scope>
    <source>
        <strain evidence="7">B7D8</strain>
    </source>
</reference>
<feature type="coiled-coil region" evidence="5">
    <location>
        <begin position="460"/>
        <end position="494"/>
    </location>
</feature>
<keyword evidence="3" id="KW-0946">Virion</keyword>
<protein>
    <submittedName>
        <fullName evidence="7">B104</fullName>
    </submittedName>
</protein>
<name>I3VQ98_9BETA</name>
<dbReference type="GeneID" id="80534833"/>
<evidence type="ECO:0000256" key="6">
    <source>
        <dbReference type="SAM" id="MobiDB-lite"/>
    </source>
</evidence>
<keyword evidence="8" id="KW-1185">Reference proteome</keyword>
<keyword evidence="1" id="KW-1048">Host nucleus</keyword>
<evidence type="ECO:0000256" key="5">
    <source>
        <dbReference type="SAM" id="Coils"/>
    </source>
</evidence>
<evidence type="ECO:0000313" key="8">
    <source>
        <dbReference type="Proteomes" id="UP000103899"/>
    </source>
</evidence>
<dbReference type="RefSeq" id="YP_010797130.1">
    <property type="nucleotide sequence ID" value="NC_076129.1"/>
</dbReference>
<dbReference type="Pfam" id="PF01763">
    <property type="entry name" value="Herpes_UL6"/>
    <property type="match status" value="1"/>
</dbReference>